<gene>
    <name evidence="1" type="ORF">OTU49_014708</name>
</gene>
<evidence type="ECO:0000313" key="2">
    <source>
        <dbReference type="Proteomes" id="UP001445076"/>
    </source>
</evidence>
<feature type="non-terminal residue" evidence="1">
    <location>
        <position position="1"/>
    </location>
</feature>
<name>A0AAW0VPX5_CHEQU</name>
<proteinExistence type="predicted"/>
<sequence length="102" mass="11430">TGGSVVITPLRPILKPQPLTDPGSLRESGDTPHLTHKAPSYLGISCAVNGYSRLNRYDSSLRDGFRSRNSSPARLAFSRSRDSSPMRPEWKVFDLHTKVMFW</sequence>
<dbReference type="AlphaFoldDB" id="A0AAW0VPX5"/>
<dbReference type="Proteomes" id="UP001445076">
    <property type="component" value="Unassembled WGS sequence"/>
</dbReference>
<comment type="caution">
    <text evidence="1">The sequence shown here is derived from an EMBL/GenBank/DDBJ whole genome shotgun (WGS) entry which is preliminary data.</text>
</comment>
<organism evidence="1 2">
    <name type="scientific">Cherax quadricarinatus</name>
    <name type="common">Australian red claw crayfish</name>
    <dbReference type="NCBI Taxonomy" id="27406"/>
    <lineage>
        <taxon>Eukaryota</taxon>
        <taxon>Metazoa</taxon>
        <taxon>Ecdysozoa</taxon>
        <taxon>Arthropoda</taxon>
        <taxon>Crustacea</taxon>
        <taxon>Multicrustacea</taxon>
        <taxon>Malacostraca</taxon>
        <taxon>Eumalacostraca</taxon>
        <taxon>Eucarida</taxon>
        <taxon>Decapoda</taxon>
        <taxon>Pleocyemata</taxon>
        <taxon>Astacidea</taxon>
        <taxon>Parastacoidea</taxon>
        <taxon>Parastacidae</taxon>
        <taxon>Cherax</taxon>
    </lineage>
</organism>
<keyword evidence="2" id="KW-1185">Reference proteome</keyword>
<dbReference type="EMBL" id="JARKIK010006261">
    <property type="protein sequence ID" value="KAK8718491.1"/>
    <property type="molecule type" value="Genomic_DNA"/>
</dbReference>
<evidence type="ECO:0000313" key="1">
    <source>
        <dbReference type="EMBL" id="KAK8718491.1"/>
    </source>
</evidence>
<feature type="non-terminal residue" evidence="1">
    <location>
        <position position="102"/>
    </location>
</feature>
<protein>
    <submittedName>
        <fullName evidence="1">Uncharacterized protein</fullName>
    </submittedName>
</protein>
<accession>A0AAW0VPX5</accession>
<reference evidence="1 2" key="1">
    <citation type="journal article" date="2024" name="BMC Genomics">
        <title>Genome assembly of redclaw crayfish (Cherax quadricarinatus) provides insights into its immune adaptation and hypoxia tolerance.</title>
        <authorList>
            <person name="Liu Z."/>
            <person name="Zheng J."/>
            <person name="Li H."/>
            <person name="Fang K."/>
            <person name="Wang S."/>
            <person name="He J."/>
            <person name="Zhou D."/>
            <person name="Weng S."/>
            <person name="Chi M."/>
            <person name="Gu Z."/>
            <person name="He J."/>
            <person name="Li F."/>
            <person name="Wang M."/>
        </authorList>
    </citation>
    <scope>NUCLEOTIDE SEQUENCE [LARGE SCALE GENOMIC DNA]</scope>
    <source>
        <strain evidence="1">ZL_2023a</strain>
    </source>
</reference>